<evidence type="ECO:0000259" key="1">
    <source>
        <dbReference type="Pfam" id="PF19501"/>
    </source>
</evidence>
<dbReference type="PANTHER" id="PTHR40081">
    <property type="entry name" value="CONCANAVALIN A-LIKE LECTIN/GLUCANASE"/>
    <property type="match status" value="1"/>
</dbReference>
<dbReference type="Pfam" id="PF19501">
    <property type="entry name" value="PcRGLX_1st"/>
    <property type="match status" value="1"/>
</dbReference>
<evidence type="ECO:0000313" key="5">
    <source>
        <dbReference type="Proteomes" id="UP000383932"/>
    </source>
</evidence>
<keyword evidence="5" id="KW-1185">Reference proteome</keyword>
<feature type="domain" description="PcRGLX/YetA-like central beta-sandwich" evidence="2">
    <location>
        <begin position="102"/>
        <end position="454"/>
    </location>
</feature>
<dbReference type="InterPro" id="IPR048331">
    <property type="entry name" value="PcRGLX/YetA_3rd"/>
</dbReference>
<reference evidence="4 5" key="1">
    <citation type="journal article" date="2019" name="Fungal Biol. Biotechnol.">
        <title>Draft genome sequence of fastidious pathogen Ceratobasidium theobromae, which causes vascular-streak dieback in Theobroma cacao.</title>
        <authorList>
            <person name="Ali S.S."/>
            <person name="Asman A."/>
            <person name="Shao J."/>
            <person name="Firmansyah A.P."/>
            <person name="Susilo A.W."/>
            <person name="Rosmana A."/>
            <person name="McMahon P."/>
            <person name="Junaid M."/>
            <person name="Guest D."/>
            <person name="Kheng T.Y."/>
            <person name="Meinhardt L.W."/>
            <person name="Bailey B.A."/>
        </authorList>
    </citation>
    <scope>NUCLEOTIDE SEQUENCE [LARGE SCALE GENOMIC DNA]</scope>
    <source>
        <strain evidence="4 5">CT2</strain>
    </source>
</reference>
<evidence type="ECO:0000259" key="2">
    <source>
        <dbReference type="Pfam" id="PF21345"/>
    </source>
</evidence>
<dbReference type="OrthoDB" id="4798501at2759"/>
<organism evidence="4 5">
    <name type="scientific">Ceratobasidium theobromae</name>
    <dbReference type="NCBI Taxonomy" id="1582974"/>
    <lineage>
        <taxon>Eukaryota</taxon>
        <taxon>Fungi</taxon>
        <taxon>Dikarya</taxon>
        <taxon>Basidiomycota</taxon>
        <taxon>Agaricomycotina</taxon>
        <taxon>Agaricomycetes</taxon>
        <taxon>Cantharellales</taxon>
        <taxon>Ceratobasidiaceae</taxon>
        <taxon>Ceratobasidium</taxon>
    </lineage>
</organism>
<comment type="caution">
    <text evidence="4">The sequence shown here is derived from an EMBL/GenBank/DDBJ whole genome shotgun (WGS) entry which is preliminary data.</text>
</comment>
<gene>
    <name evidence="4" type="ORF">CTheo_3851</name>
</gene>
<dbReference type="AlphaFoldDB" id="A0A5N5QMB6"/>
<evidence type="ECO:0000259" key="3">
    <source>
        <dbReference type="Pfam" id="PF21346"/>
    </source>
</evidence>
<proteinExistence type="predicted"/>
<dbReference type="EMBL" id="SSOP01000056">
    <property type="protein sequence ID" value="KAB5592708.1"/>
    <property type="molecule type" value="Genomic_DNA"/>
</dbReference>
<protein>
    <recommendedName>
        <fullName evidence="6">Tat pathway signal sequence domain protein</fullName>
    </recommendedName>
</protein>
<evidence type="ECO:0000313" key="4">
    <source>
        <dbReference type="EMBL" id="KAB5592708.1"/>
    </source>
</evidence>
<dbReference type="PANTHER" id="PTHR40081:SF1">
    <property type="entry name" value="TAT PATHWAY SIGNAL SEQUENCE DOMAIN PROTEIN"/>
    <property type="match status" value="1"/>
</dbReference>
<dbReference type="InterPro" id="IPR045793">
    <property type="entry name" value="PcRGLX/YetA-like"/>
</dbReference>
<evidence type="ECO:0008006" key="6">
    <source>
        <dbReference type="Google" id="ProtNLM"/>
    </source>
</evidence>
<sequence length="957" mass="104741">MSNKPRATDGVDLHWVEGKAPTTTATSSAWGVPWAQGEIDKSTALALTTSDGKNIPLQSWPLAYWPDGSLKWTGHAIATDTALVDALHLAPGSPSEPSNPLTVKQSGSTITVTTGNFEAQIKTSGTTLISSLSVGGSKKFSNGQLIVKVQGQPDEPENTDPANIHTTTANVTATTIESDGPVRATIKVTGTYKGDGHGSWLPFTIRLYFSAGSPTVKIQHVFLFDGDQAKDFIKGIGLQFDVPLSDEYYDRHIRFTSASGGLWGEPVRVLSGLRRDATAALLTPQFDGTALPAQNSGSWPATILAGINDLPIWNDYSLVQLSADHFDIWKRTSNKSSWIKHAGHGARANGTGYVGGAKAGGVLFGLRNFWEQHPRQLDIRNAGSSTATVTIWAYSPEAPAMDLRHYDTVAHGLDLAYEDVELVTSNPAGVARSYEVTLQAVAATPARQAIADFAAAVATPPQLVASPEFYHSHKLFGGRWNLPDTSRTGAAAIEKQKSDLLDFYVAEIEQRQFYGFWNYGDVMHTYDDTRHTWRYDVGGYAWDNAELGTDLWLWMSFFRTGRADIFRIAYAMTRHLSEASRLSSYCLGSRHNVSHWGDGAKEARVSSSTLKRPFYYLTADELIGDLMRYSLQADQTLIEWEPLRKSMLFQIDYMRKELTSRAQSYRSQQHQRAFALGPIGPHWRVTGLRSGRLVTLLFTIGYGSRAAQRTNDTKWRDRLVTGMTDIGSFKYGLFTGYTAAVGFDPDTAHLTDEGGQFQASYHLTMLFGGGEFLMELVDTISVPTFDSAWVDFCKYYNATSAEKTAKYGQNFNSGGFGNLYAKLQAYAGERLNDTSLKQLAWNQITGANSTNYPTPVEVGGVNVIEPIKQIPSIATNDAASFSLAQYAILAIAPELAPNSFVGSSSARYAPSVISSSTVVATIYADKEASSLVGVQDRPRARKRGFITRILCLFGLRK</sequence>
<name>A0A5N5QMB6_9AGAM</name>
<accession>A0A5N5QMB6</accession>
<dbReference type="Pfam" id="PF21346">
    <property type="entry name" value="PcRGLX_3rd"/>
    <property type="match status" value="1"/>
</dbReference>
<dbReference type="InterPro" id="IPR048330">
    <property type="entry name" value="PcRGLX/YetA_2nd"/>
</dbReference>
<dbReference type="Pfam" id="PF21345">
    <property type="entry name" value="PcRGLX_2nd"/>
    <property type="match status" value="1"/>
</dbReference>
<feature type="domain" description="PcRGLX/YetA-like N-terminal RIFT barrel" evidence="1">
    <location>
        <begin position="11"/>
        <end position="90"/>
    </location>
</feature>
<dbReference type="InterPro" id="IPR048329">
    <property type="entry name" value="PcRGLX_1st"/>
</dbReference>
<dbReference type="Proteomes" id="UP000383932">
    <property type="component" value="Unassembled WGS sequence"/>
</dbReference>
<feature type="domain" description="PcRGLX/YetA-like C-terminal alpha/alpha toroid" evidence="3">
    <location>
        <begin position="460"/>
        <end position="895"/>
    </location>
</feature>